<dbReference type="FunFam" id="2.60.120.620:FF:000027">
    <property type="entry name" value="Oxidoreductase, 2OG-Fe(II) oxygenase family family"/>
    <property type="match status" value="1"/>
</dbReference>
<keyword evidence="2" id="KW-0479">Metal-binding</keyword>
<evidence type="ECO:0000256" key="1">
    <source>
        <dbReference type="ARBA" id="ARBA00001961"/>
    </source>
</evidence>
<comment type="cofactor">
    <cofactor evidence="1">
        <name>L-ascorbate</name>
        <dbReference type="ChEBI" id="CHEBI:38290"/>
    </cofactor>
</comment>
<dbReference type="PANTHER" id="PTHR10869">
    <property type="entry name" value="PROLYL 4-HYDROXYLASE ALPHA SUBUNIT"/>
    <property type="match status" value="1"/>
</dbReference>
<dbReference type="InterPro" id="IPR045054">
    <property type="entry name" value="P4HA-like"/>
</dbReference>
<proteinExistence type="predicted"/>
<dbReference type="PANTHER" id="PTHR10869:SF246">
    <property type="entry name" value="TRANSMEMBRANE PROLYL 4-HYDROXYLASE"/>
    <property type="match status" value="1"/>
</dbReference>
<dbReference type="EMBL" id="MU853774">
    <property type="protein sequence ID" value="KAK3942376.1"/>
    <property type="molecule type" value="Genomic_DNA"/>
</dbReference>
<accession>A0AAN6NAV0</accession>
<keyword evidence="5" id="KW-0408">Iron</keyword>
<evidence type="ECO:0000256" key="4">
    <source>
        <dbReference type="ARBA" id="ARBA00023002"/>
    </source>
</evidence>
<evidence type="ECO:0000313" key="7">
    <source>
        <dbReference type="EMBL" id="KAK3942376.1"/>
    </source>
</evidence>
<dbReference type="InterPro" id="IPR044862">
    <property type="entry name" value="Pro_4_hyd_alph_FE2OG_OXY"/>
</dbReference>
<organism evidence="7 8">
    <name type="scientific">Diplogelasinospora grovesii</name>
    <dbReference type="NCBI Taxonomy" id="303347"/>
    <lineage>
        <taxon>Eukaryota</taxon>
        <taxon>Fungi</taxon>
        <taxon>Dikarya</taxon>
        <taxon>Ascomycota</taxon>
        <taxon>Pezizomycotina</taxon>
        <taxon>Sordariomycetes</taxon>
        <taxon>Sordariomycetidae</taxon>
        <taxon>Sordariales</taxon>
        <taxon>Diplogelasinosporaceae</taxon>
        <taxon>Diplogelasinospora</taxon>
    </lineage>
</organism>
<dbReference type="GO" id="GO:0005783">
    <property type="term" value="C:endoplasmic reticulum"/>
    <property type="evidence" value="ECO:0007669"/>
    <property type="project" value="TreeGrafter"/>
</dbReference>
<keyword evidence="3" id="KW-0223">Dioxygenase</keyword>
<comment type="caution">
    <text evidence="7">The sequence shown here is derived from an EMBL/GenBank/DDBJ whole genome shotgun (WGS) entry which is preliminary data.</text>
</comment>
<dbReference type="SMART" id="SM00702">
    <property type="entry name" value="P4Hc"/>
    <property type="match status" value="1"/>
</dbReference>
<reference evidence="8" key="1">
    <citation type="journal article" date="2023" name="Mol. Phylogenet. Evol.">
        <title>Genome-scale phylogeny and comparative genomics of the fungal order Sordariales.</title>
        <authorList>
            <person name="Hensen N."/>
            <person name="Bonometti L."/>
            <person name="Westerberg I."/>
            <person name="Brannstrom I.O."/>
            <person name="Guillou S."/>
            <person name="Cros-Aarteil S."/>
            <person name="Calhoun S."/>
            <person name="Haridas S."/>
            <person name="Kuo A."/>
            <person name="Mondo S."/>
            <person name="Pangilinan J."/>
            <person name="Riley R."/>
            <person name="LaButti K."/>
            <person name="Andreopoulos B."/>
            <person name="Lipzen A."/>
            <person name="Chen C."/>
            <person name="Yan M."/>
            <person name="Daum C."/>
            <person name="Ng V."/>
            <person name="Clum A."/>
            <person name="Steindorff A."/>
            <person name="Ohm R.A."/>
            <person name="Martin F."/>
            <person name="Silar P."/>
            <person name="Natvig D.O."/>
            <person name="Lalanne C."/>
            <person name="Gautier V."/>
            <person name="Ament-Velasquez S.L."/>
            <person name="Kruys A."/>
            <person name="Hutchinson M.I."/>
            <person name="Powell A.J."/>
            <person name="Barry K."/>
            <person name="Miller A.N."/>
            <person name="Grigoriev I.V."/>
            <person name="Debuchy R."/>
            <person name="Gladieux P."/>
            <person name="Hiltunen Thoren M."/>
            <person name="Johannesson H."/>
        </authorList>
    </citation>
    <scope>NUCLEOTIDE SEQUENCE [LARGE SCALE GENOMIC DNA]</scope>
    <source>
        <strain evidence="8">CBS 340.73</strain>
    </source>
</reference>
<evidence type="ECO:0000256" key="2">
    <source>
        <dbReference type="ARBA" id="ARBA00022723"/>
    </source>
</evidence>
<name>A0AAN6NAV0_9PEZI</name>
<evidence type="ECO:0000256" key="3">
    <source>
        <dbReference type="ARBA" id="ARBA00022964"/>
    </source>
</evidence>
<dbReference type="Gene3D" id="2.60.120.620">
    <property type="entry name" value="q2cbj1_9rhob like domain"/>
    <property type="match status" value="1"/>
</dbReference>
<dbReference type="Proteomes" id="UP001303473">
    <property type="component" value="Unassembled WGS sequence"/>
</dbReference>
<evidence type="ECO:0000259" key="6">
    <source>
        <dbReference type="SMART" id="SM00702"/>
    </source>
</evidence>
<gene>
    <name evidence="7" type="ORF">QBC46DRAFT_380047</name>
</gene>
<keyword evidence="8" id="KW-1185">Reference proteome</keyword>
<keyword evidence="4" id="KW-0560">Oxidoreductase</keyword>
<dbReference type="GO" id="GO:0005506">
    <property type="term" value="F:iron ion binding"/>
    <property type="evidence" value="ECO:0007669"/>
    <property type="project" value="InterPro"/>
</dbReference>
<dbReference type="Pfam" id="PF13640">
    <property type="entry name" value="2OG-FeII_Oxy_3"/>
    <property type="match status" value="1"/>
</dbReference>
<dbReference type="GO" id="GO:0004656">
    <property type="term" value="F:procollagen-proline 4-dioxygenase activity"/>
    <property type="evidence" value="ECO:0007669"/>
    <property type="project" value="TreeGrafter"/>
</dbReference>
<dbReference type="AlphaFoldDB" id="A0AAN6NAV0"/>
<evidence type="ECO:0000313" key="8">
    <source>
        <dbReference type="Proteomes" id="UP001303473"/>
    </source>
</evidence>
<dbReference type="GO" id="GO:0031418">
    <property type="term" value="F:L-ascorbic acid binding"/>
    <property type="evidence" value="ECO:0007669"/>
    <property type="project" value="InterPro"/>
</dbReference>
<sequence>MHTMFSYVVALLGFLLFFYNPILEFLSPGAPPPQIRRIPRPQLNENLLALEATSNQPLAECTPDTYAVHIFSRAPLVLYIENFLAQEERDHLLEISEPLFEPSTITHDGGDSAHRDATIRDSEVAVIPRTDVVRCIEKRARALQGWREEVWTERLRTQRYRPGGHYSHHFDWSSGRGGWGRVSSFMVWVDDGNGELQGGGTEFPLLKPWPRDDERWCKFVECSIEDEGPARAPVSTVVFKPIPGNAVYWENFRADGTGRGYEETWHAGLPVEEGVKVGLNIWSWGRID</sequence>
<evidence type="ECO:0000256" key="5">
    <source>
        <dbReference type="ARBA" id="ARBA00023004"/>
    </source>
</evidence>
<dbReference type="InterPro" id="IPR006620">
    <property type="entry name" value="Pro_4_hyd_alph"/>
</dbReference>
<protein>
    <recommendedName>
        <fullName evidence="6">Prolyl 4-hydroxylase alpha subunit domain-containing protein</fullName>
    </recommendedName>
</protein>
<feature type="domain" description="Prolyl 4-hydroxylase alpha subunit" evidence="6">
    <location>
        <begin position="75"/>
        <end position="284"/>
    </location>
</feature>